<gene>
    <name evidence="7" type="primary">msrQ</name>
    <name evidence="9" type="ORF">PQR63_11050</name>
</gene>
<keyword evidence="7" id="KW-0285">Flavoprotein</keyword>
<feature type="transmembrane region" description="Helical" evidence="7">
    <location>
        <begin position="21"/>
        <end position="38"/>
    </location>
</feature>
<keyword evidence="7" id="KW-0349">Heme</keyword>
<sequence>MNALNALKNLSTRQVLYLRNVLFVLALLPLARLVLFVFLDKLGANPIEFITRNTGDWALYFLTITLAVTPLRRLTGWNWLVRLRRMLGLYAFFYVFLHFTIFFWLDHFFDFQEMWKDIVKRPFITIGVLAFALLIPLAITSTNAMVRRLGGKRWQWLHRLTYVIVPLGVLHFWWVKAGKNLLAQPILFTTIVAALLLMRILSQKNRQQLTQLFSRRDAGVGLVKESK</sequence>
<evidence type="ECO:0000256" key="7">
    <source>
        <dbReference type="HAMAP-Rule" id="MF_01207"/>
    </source>
</evidence>
<organism evidence="9 10">
    <name type="scientific">Herbaspirillum rhizosphaerae</name>
    <dbReference type="NCBI Taxonomy" id="346179"/>
    <lineage>
        <taxon>Bacteria</taxon>
        <taxon>Pseudomonadati</taxon>
        <taxon>Pseudomonadota</taxon>
        <taxon>Betaproteobacteria</taxon>
        <taxon>Burkholderiales</taxon>
        <taxon>Oxalobacteraceae</taxon>
        <taxon>Herbaspirillum</taxon>
    </lineage>
</organism>
<reference evidence="9 10" key="1">
    <citation type="journal article" date="2024" name="Chem. Sci.">
        <title>Discovery of megapolipeptins by genome mining of a Burkholderiales bacteria collection.</title>
        <authorList>
            <person name="Paulo B.S."/>
            <person name="Recchia M.J.J."/>
            <person name="Lee S."/>
            <person name="Fergusson C.H."/>
            <person name="Romanowski S.B."/>
            <person name="Hernandez A."/>
            <person name="Krull N."/>
            <person name="Liu D.Y."/>
            <person name="Cavanagh H."/>
            <person name="Bos A."/>
            <person name="Gray C.A."/>
            <person name="Murphy B.T."/>
            <person name="Linington R.G."/>
            <person name="Eustaquio A.S."/>
        </authorList>
    </citation>
    <scope>NUCLEOTIDE SEQUENCE [LARGE SCALE GENOMIC DNA]</scope>
    <source>
        <strain evidence="9 10">RL21-008-BIB-B</strain>
    </source>
</reference>
<feature type="transmembrane region" description="Helical" evidence="7">
    <location>
        <begin position="124"/>
        <end position="144"/>
    </location>
</feature>
<keyword evidence="3 7" id="KW-0812">Transmembrane</keyword>
<dbReference type="PANTHER" id="PTHR36964:SF1">
    <property type="entry name" value="PROTEIN-METHIONINE-SULFOXIDE REDUCTASE HEME-BINDING SUBUNIT MSRQ"/>
    <property type="match status" value="1"/>
</dbReference>
<comment type="subcellular location">
    <subcellularLocation>
        <location evidence="7">Cell membrane</location>
        <topology evidence="7">Multi-pass membrane protein</topology>
    </subcellularLocation>
    <subcellularLocation>
        <location evidence="1">Membrane</location>
        <topology evidence="1">Multi-pass membrane protein</topology>
    </subcellularLocation>
</comment>
<dbReference type="EMBL" id="JAQQFR010000006">
    <property type="protein sequence ID" value="MFL9878923.1"/>
    <property type="molecule type" value="Genomic_DNA"/>
</dbReference>
<dbReference type="Pfam" id="PF01794">
    <property type="entry name" value="Ferric_reduct"/>
    <property type="match status" value="1"/>
</dbReference>
<evidence type="ECO:0000256" key="4">
    <source>
        <dbReference type="ARBA" id="ARBA00022989"/>
    </source>
</evidence>
<keyword evidence="6 7" id="KW-0472">Membrane</keyword>
<feature type="transmembrane region" description="Helical" evidence="7">
    <location>
        <begin position="156"/>
        <end position="175"/>
    </location>
</feature>
<keyword evidence="2 7" id="KW-0813">Transport</keyword>
<comment type="function">
    <text evidence="7">Part of the MsrPQ system that repairs oxidized periplasmic proteins containing methionine sulfoxide residues (Met-O), using respiratory chain electrons. Thus protects these proteins from oxidative-stress damage caused by reactive species of oxygen and chlorine generated by the host defense mechanisms. MsrPQ is essential for the maintenance of envelope integrity under bleach stress, rescuing a wide series of structurally unrelated periplasmic proteins from methionine oxidation. MsrQ provides electrons for reduction to the reductase catalytic subunit MsrP, using the quinone pool of the respiratory chain.</text>
</comment>
<dbReference type="PANTHER" id="PTHR36964">
    <property type="entry name" value="PROTEIN-METHIONINE-SULFOXIDE REDUCTASE HEME-BINDING SUBUNIT MSRQ"/>
    <property type="match status" value="1"/>
</dbReference>
<comment type="subunit">
    <text evidence="7">Heterodimer of a catalytic subunit (MsrP) and a heme-binding subunit (MsrQ).</text>
</comment>
<comment type="similarity">
    <text evidence="7">Belongs to the MsrQ family.</text>
</comment>
<dbReference type="RefSeq" id="WP_408167915.1">
    <property type="nucleotide sequence ID" value="NZ_JAQQFR010000006.1"/>
</dbReference>
<evidence type="ECO:0000256" key="1">
    <source>
        <dbReference type="ARBA" id="ARBA00004141"/>
    </source>
</evidence>
<feature type="transmembrane region" description="Helical" evidence="7">
    <location>
        <begin position="87"/>
        <end position="104"/>
    </location>
</feature>
<protein>
    <recommendedName>
        <fullName evidence="7">Protein-methionine-sulfoxide reductase heme-binding subunit MsrQ</fullName>
    </recommendedName>
    <alternativeName>
        <fullName evidence="7">Flavocytochrome MsrQ</fullName>
    </alternativeName>
</protein>
<dbReference type="HAMAP" id="MF_01207">
    <property type="entry name" value="MsrQ"/>
    <property type="match status" value="1"/>
</dbReference>
<evidence type="ECO:0000259" key="8">
    <source>
        <dbReference type="Pfam" id="PF01794"/>
    </source>
</evidence>
<dbReference type="InterPro" id="IPR013130">
    <property type="entry name" value="Fe3_Rdtase_TM_dom"/>
</dbReference>
<evidence type="ECO:0000256" key="3">
    <source>
        <dbReference type="ARBA" id="ARBA00022692"/>
    </source>
</evidence>
<keyword evidence="7" id="KW-0288">FMN</keyword>
<feature type="domain" description="Ferric oxidoreductase" evidence="8">
    <location>
        <begin position="54"/>
        <end position="168"/>
    </location>
</feature>
<proteinExistence type="inferred from homology"/>
<evidence type="ECO:0000256" key="5">
    <source>
        <dbReference type="ARBA" id="ARBA00023004"/>
    </source>
</evidence>
<name>A0ABW8Z9F5_9BURK</name>
<accession>A0ABW8Z9F5</accession>
<evidence type="ECO:0000256" key="6">
    <source>
        <dbReference type="ARBA" id="ARBA00023136"/>
    </source>
</evidence>
<feature type="transmembrane region" description="Helical" evidence="7">
    <location>
        <begin position="58"/>
        <end position="75"/>
    </location>
</feature>
<dbReference type="Proteomes" id="UP001629214">
    <property type="component" value="Unassembled WGS sequence"/>
</dbReference>
<evidence type="ECO:0000313" key="9">
    <source>
        <dbReference type="EMBL" id="MFL9878923.1"/>
    </source>
</evidence>
<keyword evidence="10" id="KW-1185">Reference proteome</keyword>
<dbReference type="InterPro" id="IPR022837">
    <property type="entry name" value="MsrQ-like"/>
</dbReference>
<keyword evidence="7" id="KW-0249">Electron transport</keyword>
<evidence type="ECO:0000313" key="10">
    <source>
        <dbReference type="Proteomes" id="UP001629214"/>
    </source>
</evidence>
<comment type="cofactor">
    <cofactor evidence="7">
        <name>heme b</name>
        <dbReference type="ChEBI" id="CHEBI:60344"/>
    </cofactor>
    <text evidence="7">Binds 1 heme b (iron(II)-protoporphyrin IX) group per subunit.</text>
</comment>
<feature type="transmembrane region" description="Helical" evidence="7">
    <location>
        <begin position="181"/>
        <end position="201"/>
    </location>
</feature>
<evidence type="ECO:0000256" key="2">
    <source>
        <dbReference type="ARBA" id="ARBA00022448"/>
    </source>
</evidence>
<keyword evidence="7" id="KW-0479">Metal-binding</keyword>
<keyword evidence="5 7" id="KW-0408">Iron</keyword>
<keyword evidence="7" id="KW-1003">Cell membrane</keyword>
<comment type="caution">
    <text evidence="9">The sequence shown here is derived from an EMBL/GenBank/DDBJ whole genome shotgun (WGS) entry which is preliminary data.</text>
</comment>
<comment type="cofactor">
    <cofactor evidence="7">
        <name>FMN</name>
        <dbReference type="ChEBI" id="CHEBI:58210"/>
    </cofactor>
    <text evidence="7">Binds 1 FMN per subunit.</text>
</comment>
<keyword evidence="4 7" id="KW-1133">Transmembrane helix</keyword>